<evidence type="ECO:0000259" key="2">
    <source>
        <dbReference type="Pfam" id="PF12776"/>
    </source>
</evidence>
<dbReference type="AlphaFoldDB" id="A0A4P1REQ8"/>
<evidence type="ECO:0000256" key="1">
    <source>
        <dbReference type="SAM" id="MobiDB-lite"/>
    </source>
</evidence>
<dbReference type="STRING" id="3871.A0A4P1REQ8"/>
<name>A0A4P1REQ8_LUPAN</name>
<dbReference type="Proteomes" id="UP000188354">
    <property type="component" value="Chromosome LG06"/>
</dbReference>
<feature type="domain" description="Myb/SANT-like" evidence="2">
    <location>
        <begin position="15"/>
        <end position="109"/>
    </location>
</feature>
<dbReference type="InterPro" id="IPR024752">
    <property type="entry name" value="Myb/SANT-like_dom"/>
</dbReference>
<protein>
    <recommendedName>
        <fullName evidence="2">Myb/SANT-like domain-containing protein</fullName>
    </recommendedName>
</protein>
<dbReference type="EMBL" id="CM007366">
    <property type="protein sequence ID" value="OIW09301.1"/>
    <property type="molecule type" value="Genomic_DNA"/>
</dbReference>
<dbReference type="PANTHER" id="PTHR46929:SF28">
    <property type="entry name" value="MYB_SANT-LIKE DNA-BINDING DOMAIN PROTEIN"/>
    <property type="match status" value="1"/>
</dbReference>
<dbReference type="Gramene" id="OIW09301">
    <property type="protein sequence ID" value="OIW09301"/>
    <property type="gene ID" value="TanjilG_01272"/>
</dbReference>
<dbReference type="Pfam" id="PF12776">
    <property type="entry name" value="Myb_DNA-bind_3"/>
    <property type="match status" value="3"/>
</dbReference>
<proteinExistence type="predicted"/>
<sequence length="725" mass="84654">MSNHNATTNDRSRTHWTPLMERYFVDLMLEQTRRGNRFGHTFKKEAWIEMQKMFNTRFASECDKDAMKLYYANLWNRFNNVKNILCHKDFTWDGSTEMVVANDQVWDAYIQAYPNAQRYRIKPVLNYVDLCEIFDNTNADGRYSISSHDVSIGVGTQELNLGDGGSSSQRIVWSAAMDQLFIKLLLQKLRDNNGSINKNAWADMFTVFKANFGFQHAMTFIANKRDKEHAYARKYSVNTFPNYDDLELLFKSMSDNEVRRLRQERNFNNRPTDIENGDEDGNANPSNANEGRIRWTLPMDHYFIDLLLEQMNLGNKVGNTYTPQVWNAIVKSFNEQFKTHYGKQNLRNHFKHLKRQYIVVSNLLQLKEFTWDETKEMVVGEDHVWDAYIKENHEARSIRTKGLHGYSKLCAILAEESSETRHSSSSQNIDHLNVETQILSTEGIEKEVEQQNYGFTFFDEQNHDIQDIFSYLELEMGEVEWTEAMEVYFIELMVEQVNINSGNINNSGCSFSEEAWTHMIEAFSTRMGYQYHKHFLEEQFMCLMYRHQNMTDLLNHTGLAFDQTLQITLATTQVWEAQLQNNQEALSSKLKSLRVFHDLCKIFGNKLTEVTASDIMQQLHIMDGANNINTINMNMNETSRSSEISQNDKKRANMMASSSEADWVKKKKKMESFESAVNALLELKDMDEDVVMEACDLLEDDKKAMTFLALDVSMRKKWLLKKLRP</sequence>
<evidence type="ECO:0000313" key="4">
    <source>
        <dbReference type="Proteomes" id="UP000188354"/>
    </source>
</evidence>
<reference evidence="3 4" key="1">
    <citation type="journal article" date="2017" name="Plant Biotechnol. J.">
        <title>A comprehensive draft genome sequence for lupin (Lupinus angustifolius), an emerging health food: insights into plant-microbe interactions and legume evolution.</title>
        <authorList>
            <person name="Hane J.K."/>
            <person name="Ming Y."/>
            <person name="Kamphuis L.G."/>
            <person name="Nelson M.N."/>
            <person name="Garg G."/>
            <person name="Atkins C.A."/>
            <person name="Bayer P.E."/>
            <person name="Bravo A."/>
            <person name="Bringans S."/>
            <person name="Cannon S."/>
            <person name="Edwards D."/>
            <person name="Foley R."/>
            <person name="Gao L.L."/>
            <person name="Harrison M.J."/>
            <person name="Huang W."/>
            <person name="Hurgobin B."/>
            <person name="Li S."/>
            <person name="Liu C.W."/>
            <person name="McGrath A."/>
            <person name="Morahan G."/>
            <person name="Murray J."/>
            <person name="Weller J."/>
            <person name="Jian J."/>
            <person name="Singh K.B."/>
        </authorList>
    </citation>
    <scope>NUCLEOTIDE SEQUENCE [LARGE SCALE GENOMIC DNA]</scope>
    <source>
        <strain evidence="4">cv. Tanjil</strain>
        <tissue evidence="3">Whole plant</tissue>
    </source>
</reference>
<accession>A0A4P1REQ8</accession>
<feature type="region of interest" description="Disordered" evidence="1">
    <location>
        <begin position="261"/>
        <end position="290"/>
    </location>
</feature>
<feature type="domain" description="Myb/SANT-like" evidence="2">
    <location>
        <begin position="480"/>
        <end position="577"/>
    </location>
</feature>
<keyword evidence="4" id="KW-1185">Reference proteome</keyword>
<evidence type="ECO:0000313" key="3">
    <source>
        <dbReference type="EMBL" id="OIW09301.1"/>
    </source>
</evidence>
<gene>
    <name evidence="3" type="ORF">TanjilG_01272</name>
</gene>
<dbReference type="PANTHER" id="PTHR46929">
    <property type="entry name" value="EXPRESSED PROTEIN"/>
    <property type="match status" value="1"/>
</dbReference>
<feature type="domain" description="Myb/SANT-like" evidence="2">
    <location>
        <begin position="294"/>
        <end position="388"/>
    </location>
</feature>
<organism evidence="3 4">
    <name type="scientific">Lupinus angustifolius</name>
    <name type="common">Narrow-leaved blue lupine</name>
    <dbReference type="NCBI Taxonomy" id="3871"/>
    <lineage>
        <taxon>Eukaryota</taxon>
        <taxon>Viridiplantae</taxon>
        <taxon>Streptophyta</taxon>
        <taxon>Embryophyta</taxon>
        <taxon>Tracheophyta</taxon>
        <taxon>Spermatophyta</taxon>
        <taxon>Magnoliopsida</taxon>
        <taxon>eudicotyledons</taxon>
        <taxon>Gunneridae</taxon>
        <taxon>Pentapetalae</taxon>
        <taxon>rosids</taxon>
        <taxon>fabids</taxon>
        <taxon>Fabales</taxon>
        <taxon>Fabaceae</taxon>
        <taxon>Papilionoideae</taxon>
        <taxon>50 kb inversion clade</taxon>
        <taxon>genistoids sensu lato</taxon>
        <taxon>core genistoids</taxon>
        <taxon>Genisteae</taxon>
        <taxon>Lupinus</taxon>
    </lineage>
</organism>